<proteinExistence type="predicted"/>
<evidence type="ECO:0000313" key="3">
    <source>
        <dbReference type="Proteomes" id="UP001358586"/>
    </source>
</evidence>
<dbReference type="Proteomes" id="UP001358586">
    <property type="component" value="Chromosome 1"/>
</dbReference>
<evidence type="ECO:0000313" key="2">
    <source>
        <dbReference type="EMBL" id="KAK5844424.1"/>
    </source>
</evidence>
<keyword evidence="3" id="KW-1185">Reference proteome</keyword>
<evidence type="ECO:0000256" key="1">
    <source>
        <dbReference type="SAM" id="SignalP"/>
    </source>
</evidence>
<protein>
    <submittedName>
        <fullName evidence="2">Uncharacterized protein</fullName>
    </submittedName>
</protein>
<dbReference type="EMBL" id="JARKNE010000001">
    <property type="protein sequence ID" value="KAK5844424.1"/>
    <property type="molecule type" value="Genomic_DNA"/>
</dbReference>
<feature type="signal peptide" evidence="1">
    <location>
        <begin position="1"/>
        <end position="22"/>
    </location>
</feature>
<reference evidence="2 3" key="1">
    <citation type="submission" date="2023-03" db="EMBL/GenBank/DDBJ databases">
        <title>WGS of Gossypium arboreum.</title>
        <authorList>
            <person name="Yu D."/>
        </authorList>
    </citation>
    <scope>NUCLEOTIDE SEQUENCE [LARGE SCALE GENOMIC DNA]</scope>
    <source>
        <tissue evidence="2">Leaf</tissue>
    </source>
</reference>
<organism evidence="2 3">
    <name type="scientific">Gossypium arboreum</name>
    <name type="common">Tree cotton</name>
    <name type="synonym">Gossypium nanking</name>
    <dbReference type="NCBI Taxonomy" id="29729"/>
    <lineage>
        <taxon>Eukaryota</taxon>
        <taxon>Viridiplantae</taxon>
        <taxon>Streptophyta</taxon>
        <taxon>Embryophyta</taxon>
        <taxon>Tracheophyta</taxon>
        <taxon>Spermatophyta</taxon>
        <taxon>Magnoliopsida</taxon>
        <taxon>eudicotyledons</taxon>
        <taxon>Gunneridae</taxon>
        <taxon>Pentapetalae</taxon>
        <taxon>rosids</taxon>
        <taxon>malvids</taxon>
        <taxon>Malvales</taxon>
        <taxon>Malvaceae</taxon>
        <taxon>Malvoideae</taxon>
        <taxon>Gossypium</taxon>
    </lineage>
</organism>
<accession>A0ABR0QYW9</accession>
<sequence length="73" mass="8053">MEKWYGVLGLVLVLSLFFGVKGEPQVPSELLGFDDYIPPYSTTSGRQILGEVNYASAAARIREETGQKLGLEF</sequence>
<feature type="chain" id="PRO_5045318377" evidence="1">
    <location>
        <begin position="23"/>
        <end position="73"/>
    </location>
</feature>
<name>A0ABR0QYW9_GOSAR</name>
<keyword evidence="1" id="KW-0732">Signal</keyword>
<comment type="caution">
    <text evidence="2">The sequence shown here is derived from an EMBL/GenBank/DDBJ whole genome shotgun (WGS) entry which is preliminary data.</text>
</comment>
<gene>
    <name evidence="2" type="ORF">PVK06_000563</name>
</gene>